<dbReference type="GO" id="GO:0047134">
    <property type="term" value="F:protein-disulfide reductase [NAD(P)H] activity"/>
    <property type="evidence" value="ECO:0007669"/>
    <property type="project" value="UniProtKB-EC"/>
</dbReference>
<gene>
    <name evidence="10" type="ORF">GGQ83_001733</name>
</gene>
<dbReference type="InterPro" id="IPR003834">
    <property type="entry name" value="Cyt_c_assmbl_TM_dom"/>
</dbReference>
<keyword evidence="5 6" id="KW-0472">Membrane</keyword>
<feature type="transmembrane region" description="Helical" evidence="6">
    <location>
        <begin position="529"/>
        <end position="548"/>
    </location>
</feature>
<evidence type="ECO:0000256" key="7">
    <source>
        <dbReference type="SAM" id="SignalP"/>
    </source>
</evidence>
<keyword evidence="3" id="KW-0201">Cytochrome c-type biogenesis</keyword>
<evidence type="ECO:0000256" key="4">
    <source>
        <dbReference type="ARBA" id="ARBA00022989"/>
    </source>
</evidence>
<evidence type="ECO:0000256" key="5">
    <source>
        <dbReference type="ARBA" id="ARBA00023136"/>
    </source>
</evidence>
<dbReference type="CDD" id="cd02953">
    <property type="entry name" value="DsbDgamma"/>
    <property type="match status" value="1"/>
</dbReference>
<comment type="caution">
    <text evidence="10">The sequence shown here is derived from an EMBL/GenBank/DDBJ whole genome shotgun (WGS) entry which is preliminary data.</text>
</comment>
<feature type="domain" description="Cytochrome C biogenesis protein transmembrane" evidence="8">
    <location>
        <begin position="283"/>
        <end position="488"/>
    </location>
</feature>
<evidence type="ECO:0000259" key="8">
    <source>
        <dbReference type="Pfam" id="PF02683"/>
    </source>
</evidence>
<dbReference type="InterPro" id="IPR035671">
    <property type="entry name" value="DsbD_gamma"/>
</dbReference>
<sequence>MARLFFVLLLTFFALPARAADSVPVVSPRATVTLHADRAAIAPGEEFRALLRIRLAPGWHTYWSNAGDAGAPPELDLALPEGWQSGPLQFPAPSRIPFGPLMNFGYLGEAAFPFTLTAPTTLRPGDTVTLDATGTWLACADVCIPEDGAFRLTLPVEASPRPANLPLFLAAEAALPRPAPFTARFAREGGRAALTVEGEGLNPTSLREAVFFPFAQNLIENAPAQPLAVREGALTLALPSAEAPWPTRLDGVLALTDAAGVRGAYLISAEPGGALPALGLPLWQVLGLALLGGLILNLMPCVFPVLAMKAMALARLGGAARGAIRAEAAGYTAGVLVAFLAIGGLMLGLRGAGLAAGWGFQFTWAPFVAGMAWLMLAVGLNLSGVFAVRGPVLSGHAGGSFGTGVLAVLVATPCTAPFMATAIGASLTLPAPATLGVFAALGLGLALPYALLGVFPGLARALPRPGAWMERLRQFLAFPMYGAAAWLVWVLAQQAGPDGVLMVLVGGVLVGLAAWAFGTAQASGGTGRLGRTTAAVAVIAALALLPLLSTAPTASAAVSGNAEPWSAARVAELRAEGRPIFVNLTAAWCISCKVNERIAIHTEATQRAMGEAGMVQLTGDWTRGDTAITALLRAHGRDGVPLYLLYPAGGGAPLILPQILTEGMLREAISQGTGRATPGAIASPG</sequence>
<keyword evidence="4 6" id="KW-1133">Transmembrane helix</keyword>
<feature type="transmembrane region" description="Helical" evidence="6">
    <location>
        <begin position="367"/>
        <end position="388"/>
    </location>
</feature>
<keyword evidence="7" id="KW-0732">Signal</keyword>
<keyword evidence="2 6" id="KW-0812">Transmembrane</keyword>
<dbReference type="PANTHER" id="PTHR32234">
    <property type="entry name" value="THIOL:DISULFIDE INTERCHANGE PROTEIN DSBD"/>
    <property type="match status" value="1"/>
</dbReference>
<organism evidence="10 11">
    <name type="scientific">Roseococcus suduntuyensis</name>
    <dbReference type="NCBI Taxonomy" id="455361"/>
    <lineage>
        <taxon>Bacteria</taxon>
        <taxon>Pseudomonadati</taxon>
        <taxon>Pseudomonadota</taxon>
        <taxon>Alphaproteobacteria</taxon>
        <taxon>Acetobacterales</taxon>
        <taxon>Roseomonadaceae</taxon>
        <taxon>Roseococcus</taxon>
    </lineage>
</organism>
<dbReference type="GO" id="GO:0016020">
    <property type="term" value="C:membrane"/>
    <property type="evidence" value="ECO:0007669"/>
    <property type="project" value="UniProtKB-SubCell"/>
</dbReference>
<dbReference type="GO" id="GO:0045454">
    <property type="term" value="P:cell redox homeostasis"/>
    <property type="evidence" value="ECO:0007669"/>
    <property type="project" value="TreeGrafter"/>
</dbReference>
<evidence type="ECO:0000256" key="6">
    <source>
        <dbReference type="SAM" id="Phobius"/>
    </source>
</evidence>
<dbReference type="InterPro" id="IPR036249">
    <property type="entry name" value="Thioredoxin-like_sf"/>
</dbReference>
<comment type="subcellular location">
    <subcellularLocation>
        <location evidence="1">Membrane</location>
        <topology evidence="1">Multi-pass membrane protein</topology>
    </subcellularLocation>
</comment>
<dbReference type="Proteomes" id="UP000553193">
    <property type="component" value="Unassembled WGS sequence"/>
</dbReference>
<evidence type="ECO:0000256" key="2">
    <source>
        <dbReference type="ARBA" id="ARBA00022692"/>
    </source>
</evidence>
<dbReference type="Pfam" id="PF02683">
    <property type="entry name" value="DsbD_TM"/>
    <property type="match status" value="1"/>
</dbReference>
<dbReference type="GO" id="GO:0017004">
    <property type="term" value="P:cytochrome complex assembly"/>
    <property type="evidence" value="ECO:0007669"/>
    <property type="project" value="UniProtKB-KW"/>
</dbReference>
<evidence type="ECO:0000313" key="10">
    <source>
        <dbReference type="EMBL" id="MBB3898296.1"/>
    </source>
</evidence>
<feature type="transmembrane region" description="Helical" evidence="6">
    <location>
        <begin position="499"/>
        <end position="517"/>
    </location>
</feature>
<feature type="domain" description="Thiol:disulfide interchange protein DsbD N-terminal" evidence="9">
    <location>
        <begin position="38"/>
        <end position="152"/>
    </location>
</feature>
<evidence type="ECO:0000256" key="3">
    <source>
        <dbReference type="ARBA" id="ARBA00022748"/>
    </source>
</evidence>
<dbReference type="EMBL" id="JACIDJ010000002">
    <property type="protein sequence ID" value="MBB3898296.1"/>
    <property type="molecule type" value="Genomic_DNA"/>
</dbReference>
<feature type="transmembrane region" description="Helical" evidence="6">
    <location>
        <begin position="400"/>
        <end position="423"/>
    </location>
</feature>
<dbReference type="SUPFAM" id="SSF52833">
    <property type="entry name" value="Thioredoxin-like"/>
    <property type="match status" value="1"/>
</dbReference>
<keyword evidence="11" id="KW-1185">Reference proteome</keyword>
<feature type="transmembrane region" description="Helical" evidence="6">
    <location>
        <begin position="475"/>
        <end position="493"/>
    </location>
</feature>
<dbReference type="EC" id="1.8.1.8" evidence="10"/>
<protein>
    <submittedName>
        <fullName evidence="10">Thiol:disulfide interchange protein DsbD</fullName>
        <ecNumber evidence="10">1.8.1.8</ecNumber>
    </submittedName>
</protein>
<feature type="transmembrane region" description="Helical" evidence="6">
    <location>
        <begin position="328"/>
        <end position="347"/>
    </location>
</feature>
<keyword evidence="10" id="KW-0560">Oxidoreductase</keyword>
<feature type="transmembrane region" description="Helical" evidence="6">
    <location>
        <begin position="282"/>
        <end position="307"/>
    </location>
</feature>
<accession>A0A840ACQ0</accession>
<dbReference type="RefSeq" id="WP_242534911.1">
    <property type="nucleotide sequence ID" value="NZ_JACIDJ010000002.1"/>
</dbReference>
<dbReference type="Pfam" id="PF11412">
    <property type="entry name" value="DsbD_N"/>
    <property type="match status" value="1"/>
</dbReference>
<dbReference type="Gene3D" id="3.40.30.10">
    <property type="entry name" value="Glutaredoxin"/>
    <property type="match status" value="1"/>
</dbReference>
<evidence type="ECO:0000259" key="9">
    <source>
        <dbReference type="Pfam" id="PF11412"/>
    </source>
</evidence>
<feature type="transmembrane region" description="Helical" evidence="6">
    <location>
        <begin position="435"/>
        <end position="455"/>
    </location>
</feature>
<dbReference type="InterPro" id="IPR028250">
    <property type="entry name" value="DsbDN"/>
</dbReference>
<feature type="signal peptide" evidence="7">
    <location>
        <begin position="1"/>
        <end position="19"/>
    </location>
</feature>
<dbReference type="AlphaFoldDB" id="A0A840ACQ0"/>
<proteinExistence type="predicted"/>
<dbReference type="Pfam" id="PF13899">
    <property type="entry name" value="Thioredoxin_7"/>
    <property type="match status" value="1"/>
</dbReference>
<reference evidence="10 11" key="1">
    <citation type="submission" date="2020-08" db="EMBL/GenBank/DDBJ databases">
        <title>Genomic Encyclopedia of Type Strains, Phase IV (KMG-IV): sequencing the most valuable type-strain genomes for metagenomic binning, comparative biology and taxonomic classification.</title>
        <authorList>
            <person name="Goeker M."/>
        </authorList>
    </citation>
    <scope>NUCLEOTIDE SEQUENCE [LARGE SCALE GENOMIC DNA]</scope>
    <source>
        <strain evidence="10 11">DSM 19979</strain>
    </source>
</reference>
<evidence type="ECO:0000313" key="11">
    <source>
        <dbReference type="Proteomes" id="UP000553193"/>
    </source>
</evidence>
<dbReference type="PANTHER" id="PTHR32234:SF3">
    <property type="entry name" value="SUPPRESSION OF COPPER SENSITIVITY PROTEIN"/>
    <property type="match status" value="1"/>
</dbReference>
<name>A0A840ACQ0_9PROT</name>
<evidence type="ECO:0000256" key="1">
    <source>
        <dbReference type="ARBA" id="ARBA00004141"/>
    </source>
</evidence>
<feature type="chain" id="PRO_5032464996" evidence="7">
    <location>
        <begin position="20"/>
        <end position="685"/>
    </location>
</feature>